<keyword evidence="5" id="KW-0227">DNA damage</keyword>
<evidence type="ECO:0000256" key="5">
    <source>
        <dbReference type="ARBA" id="ARBA00022763"/>
    </source>
</evidence>
<dbReference type="PANTHER" id="PTHR15271">
    <property type="entry name" value="CHROMATIN ASSEMBLY FACTOR 1 SUBUNIT B"/>
    <property type="match status" value="1"/>
</dbReference>
<accession>A0A376B6B7</accession>
<keyword evidence="12" id="KW-1185">Reference proteome</keyword>
<comment type="similarity">
    <text evidence="2">Belongs to the WD repeat HIR1 family.</text>
</comment>
<dbReference type="InterPro" id="IPR036322">
    <property type="entry name" value="WD40_repeat_dom_sf"/>
</dbReference>
<evidence type="ECO:0000256" key="1">
    <source>
        <dbReference type="ARBA" id="ARBA00004123"/>
    </source>
</evidence>
<dbReference type="GO" id="GO:0006334">
    <property type="term" value="P:nucleosome assembly"/>
    <property type="evidence" value="ECO:0007669"/>
    <property type="project" value="TreeGrafter"/>
</dbReference>
<dbReference type="PROSITE" id="PS50294">
    <property type="entry name" value="WD_REPEATS_REGION"/>
    <property type="match status" value="1"/>
</dbReference>
<reference evidence="12" key="1">
    <citation type="submission" date="2018-06" db="EMBL/GenBank/DDBJ databases">
        <authorList>
            <person name="Guldener U."/>
        </authorList>
    </citation>
    <scope>NUCLEOTIDE SEQUENCE [LARGE SCALE GENOMIC DNA]</scope>
    <source>
        <strain evidence="12">UTAD17</strain>
    </source>
</reference>
<keyword evidence="4" id="KW-0677">Repeat</keyword>
<dbReference type="GO" id="GO:0006281">
    <property type="term" value="P:DNA repair"/>
    <property type="evidence" value="ECO:0007669"/>
    <property type="project" value="UniProtKB-KW"/>
</dbReference>
<dbReference type="SMART" id="SM00320">
    <property type="entry name" value="WD40"/>
    <property type="match status" value="5"/>
</dbReference>
<dbReference type="InterPro" id="IPR001680">
    <property type="entry name" value="WD40_rpt"/>
</dbReference>
<dbReference type="GO" id="GO:0006335">
    <property type="term" value="P:DNA replication-dependent chromatin assembly"/>
    <property type="evidence" value="ECO:0007669"/>
    <property type="project" value="InterPro"/>
</dbReference>
<name>A0A376B6B7_9ASCO</name>
<keyword evidence="8" id="KW-0539">Nucleus</keyword>
<dbReference type="SUPFAM" id="SSF50978">
    <property type="entry name" value="WD40 repeat-like"/>
    <property type="match status" value="1"/>
</dbReference>
<evidence type="ECO:0000259" key="10">
    <source>
        <dbReference type="Pfam" id="PF24105"/>
    </source>
</evidence>
<evidence type="ECO:0000256" key="6">
    <source>
        <dbReference type="ARBA" id="ARBA00022853"/>
    </source>
</evidence>
<evidence type="ECO:0000256" key="7">
    <source>
        <dbReference type="ARBA" id="ARBA00023204"/>
    </source>
</evidence>
<proteinExistence type="inferred from homology"/>
<sequence>MEAHILQIYWHESKPIYSLTFPTLSAYTSKNIHNDRLITCGGDKKIRVWKFNLKTKQVKDNPDIVLQTVDSIDFLSSLIGFEQAVNVIRFNNSTGDILASAGDDGMVLLWKLCVENEEKNQNNTIFRSTDDDECKESWYIWKKLRAPHSSEIYDLCWSPDDKYIVVGCMDNTLKIFDVVQGTFVFQTTNEGHCHYVQGVYWDPQDQYIVSMSADRAMCVYKIIRNNECNNNNNNIKELKLQKKVIKAEIDHFMVSLFHNETLPSFFRRLKFSPCGSLLITPSGVMRQGTGNNNSTVNYINTVYIFGRSNFKTPIGCIPNLPKPAIAIAFNPNFYEHSSNITQSTIKLPYKLVFAVATVNQVFIYDSANLACIASVANLHYSPITDICWNPSGNIIMISSTDGFISYITLNCGKLFGKKTSLNQFDLESKGTTPANIPDPFLKKNEMVPAINILIPRKK</sequence>
<protein>
    <submittedName>
        <fullName evidence="11">Related to Chromatin assembly factor 1 subunit p60</fullName>
    </submittedName>
</protein>
<dbReference type="InterPro" id="IPR045145">
    <property type="entry name" value="PTHR15271"/>
</dbReference>
<dbReference type="Proteomes" id="UP000262825">
    <property type="component" value="Unassembled WGS sequence"/>
</dbReference>
<organism evidence="11 12">
    <name type="scientific">Saccharomycodes ludwigii</name>
    <dbReference type="NCBI Taxonomy" id="36035"/>
    <lineage>
        <taxon>Eukaryota</taxon>
        <taxon>Fungi</taxon>
        <taxon>Dikarya</taxon>
        <taxon>Ascomycota</taxon>
        <taxon>Saccharomycotina</taxon>
        <taxon>Saccharomycetes</taxon>
        <taxon>Saccharomycodales</taxon>
        <taxon>Saccharomycodaceae</taxon>
        <taxon>Saccharomycodes</taxon>
    </lineage>
</organism>
<evidence type="ECO:0000256" key="3">
    <source>
        <dbReference type="ARBA" id="ARBA00022574"/>
    </source>
</evidence>
<dbReference type="Pfam" id="PF24105">
    <property type="entry name" value="Beta-prop_CAF1B_HIR1"/>
    <property type="match status" value="1"/>
</dbReference>
<dbReference type="Gene3D" id="2.130.10.10">
    <property type="entry name" value="YVTN repeat-like/Quinoprotein amine dehydrogenase"/>
    <property type="match status" value="2"/>
</dbReference>
<dbReference type="InterPro" id="IPR015943">
    <property type="entry name" value="WD40/YVTN_repeat-like_dom_sf"/>
</dbReference>
<evidence type="ECO:0000256" key="2">
    <source>
        <dbReference type="ARBA" id="ARBA00007306"/>
    </source>
</evidence>
<dbReference type="PANTHER" id="PTHR15271:SF4">
    <property type="entry name" value="CHROMATIN ASSEMBLY FACTOR 1 SUBUNIT B"/>
    <property type="match status" value="1"/>
</dbReference>
<feature type="repeat" description="WD" evidence="9">
    <location>
        <begin position="78"/>
        <end position="112"/>
    </location>
</feature>
<dbReference type="VEuPathDB" id="FungiDB:SCODWIG_01775"/>
<dbReference type="GO" id="GO:0033186">
    <property type="term" value="C:CAF-1 complex"/>
    <property type="evidence" value="ECO:0007669"/>
    <property type="project" value="TreeGrafter"/>
</dbReference>
<dbReference type="AlphaFoldDB" id="A0A376B6B7"/>
<evidence type="ECO:0000256" key="8">
    <source>
        <dbReference type="ARBA" id="ARBA00023242"/>
    </source>
</evidence>
<keyword evidence="6" id="KW-0156">Chromatin regulator</keyword>
<keyword evidence="3 9" id="KW-0853">WD repeat</keyword>
<evidence type="ECO:0000256" key="4">
    <source>
        <dbReference type="ARBA" id="ARBA00022737"/>
    </source>
</evidence>
<gene>
    <name evidence="11" type="ORF">SCODWIG_01775</name>
</gene>
<feature type="domain" description="CAF1B/HIR1 beta-propeller" evidence="10">
    <location>
        <begin position="1"/>
        <end position="413"/>
    </location>
</feature>
<evidence type="ECO:0000313" key="12">
    <source>
        <dbReference type="Proteomes" id="UP000262825"/>
    </source>
</evidence>
<dbReference type="PROSITE" id="PS50082">
    <property type="entry name" value="WD_REPEATS_2"/>
    <property type="match status" value="2"/>
</dbReference>
<evidence type="ECO:0000256" key="9">
    <source>
        <dbReference type="PROSITE-ProRule" id="PRU00221"/>
    </source>
</evidence>
<dbReference type="EMBL" id="UFAJ01000252">
    <property type="protein sequence ID" value="SSD60014.1"/>
    <property type="molecule type" value="Genomic_DNA"/>
</dbReference>
<keyword evidence="7" id="KW-0234">DNA repair</keyword>
<dbReference type="InterPro" id="IPR055410">
    <property type="entry name" value="Beta-prop_CAF1B_HIR1"/>
</dbReference>
<feature type="repeat" description="WD" evidence="9">
    <location>
        <begin position="145"/>
        <end position="186"/>
    </location>
</feature>
<comment type="subcellular location">
    <subcellularLocation>
        <location evidence="1">Nucleus</location>
    </subcellularLocation>
</comment>
<dbReference type="GO" id="GO:0005634">
    <property type="term" value="C:nucleus"/>
    <property type="evidence" value="ECO:0007669"/>
    <property type="project" value="UniProtKB-SubCell"/>
</dbReference>
<evidence type="ECO:0000313" key="11">
    <source>
        <dbReference type="EMBL" id="SSD60014.1"/>
    </source>
</evidence>